<feature type="transmembrane region" description="Helical" evidence="8">
    <location>
        <begin position="256"/>
        <end position="283"/>
    </location>
</feature>
<name>A0A9D1TLA9_9BACI</name>
<evidence type="ECO:0000313" key="10">
    <source>
        <dbReference type="Proteomes" id="UP000823937"/>
    </source>
</evidence>
<evidence type="ECO:0000313" key="9">
    <source>
        <dbReference type="EMBL" id="HIV75643.1"/>
    </source>
</evidence>
<dbReference type="Proteomes" id="UP000823937">
    <property type="component" value="Unassembled WGS sequence"/>
</dbReference>
<evidence type="ECO:0000256" key="7">
    <source>
        <dbReference type="ARBA" id="ARBA00023136"/>
    </source>
</evidence>
<evidence type="ECO:0000256" key="4">
    <source>
        <dbReference type="ARBA" id="ARBA00022475"/>
    </source>
</evidence>
<dbReference type="InterPro" id="IPR037294">
    <property type="entry name" value="ABC_BtuC-like"/>
</dbReference>
<dbReference type="EMBL" id="DXHX01000162">
    <property type="protein sequence ID" value="HIV75643.1"/>
    <property type="molecule type" value="Genomic_DNA"/>
</dbReference>
<feature type="transmembrane region" description="Helical" evidence="8">
    <location>
        <begin position="133"/>
        <end position="155"/>
    </location>
</feature>
<dbReference type="GO" id="GO:0022857">
    <property type="term" value="F:transmembrane transporter activity"/>
    <property type="evidence" value="ECO:0007669"/>
    <property type="project" value="InterPro"/>
</dbReference>
<evidence type="ECO:0000256" key="1">
    <source>
        <dbReference type="ARBA" id="ARBA00004651"/>
    </source>
</evidence>
<feature type="transmembrane region" description="Helical" evidence="8">
    <location>
        <begin position="161"/>
        <end position="183"/>
    </location>
</feature>
<comment type="similarity">
    <text evidence="2">Belongs to the binding-protein-dependent transport system permease family. FecCD subfamily.</text>
</comment>
<evidence type="ECO:0000256" key="8">
    <source>
        <dbReference type="SAM" id="Phobius"/>
    </source>
</evidence>
<evidence type="ECO:0000256" key="2">
    <source>
        <dbReference type="ARBA" id="ARBA00007935"/>
    </source>
</evidence>
<reference evidence="9" key="2">
    <citation type="submission" date="2021-04" db="EMBL/GenBank/DDBJ databases">
        <authorList>
            <person name="Gilroy R."/>
        </authorList>
    </citation>
    <scope>NUCLEOTIDE SEQUENCE</scope>
    <source>
        <strain evidence="9">CHK169-2315</strain>
    </source>
</reference>
<feature type="transmembrane region" description="Helical" evidence="8">
    <location>
        <begin position="77"/>
        <end position="94"/>
    </location>
</feature>
<evidence type="ECO:0000256" key="3">
    <source>
        <dbReference type="ARBA" id="ARBA00022448"/>
    </source>
</evidence>
<proteinExistence type="inferred from homology"/>
<protein>
    <submittedName>
        <fullName evidence="9">Iron ABC transporter permease</fullName>
    </submittedName>
</protein>
<dbReference type="PANTHER" id="PTHR30472">
    <property type="entry name" value="FERRIC ENTEROBACTIN TRANSPORT SYSTEM PERMEASE PROTEIN"/>
    <property type="match status" value="1"/>
</dbReference>
<keyword evidence="5 8" id="KW-0812">Transmembrane</keyword>
<dbReference type="SUPFAM" id="SSF81345">
    <property type="entry name" value="ABC transporter involved in vitamin B12 uptake, BtuC"/>
    <property type="match status" value="1"/>
</dbReference>
<dbReference type="GO" id="GO:0005886">
    <property type="term" value="C:plasma membrane"/>
    <property type="evidence" value="ECO:0007669"/>
    <property type="project" value="UniProtKB-SubCell"/>
</dbReference>
<comment type="subcellular location">
    <subcellularLocation>
        <location evidence="1">Cell membrane</location>
        <topology evidence="1">Multi-pass membrane protein</topology>
    </subcellularLocation>
</comment>
<gene>
    <name evidence="9" type="ORF">H9895_11270</name>
</gene>
<dbReference type="FunFam" id="1.10.3470.10:FF:000001">
    <property type="entry name" value="Vitamin B12 ABC transporter permease BtuC"/>
    <property type="match status" value="1"/>
</dbReference>
<evidence type="ECO:0000256" key="6">
    <source>
        <dbReference type="ARBA" id="ARBA00022989"/>
    </source>
</evidence>
<comment type="caution">
    <text evidence="9">The sequence shown here is derived from an EMBL/GenBank/DDBJ whole genome shotgun (WGS) entry which is preliminary data.</text>
</comment>
<feature type="transmembrane region" description="Helical" evidence="8">
    <location>
        <begin position="213"/>
        <end position="236"/>
    </location>
</feature>
<dbReference type="CDD" id="cd06550">
    <property type="entry name" value="TM_ABC_iron-siderophores_like"/>
    <property type="match status" value="1"/>
</dbReference>
<feature type="transmembrane region" description="Helical" evidence="8">
    <location>
        <begin position="16"/>
        <end position="42"/>
    </location>
</feature>
<accession>A0A9D1TLA9</accession>
<dbReference type="AlphaFoldDB" id="A0A9D1TLA9"/>
<sequence length="349" mass="37391">MNEKGKHRLFEWNKTLTIIVLTILLFISIVVAVSIGPVSIPFRETVYIFLHKLSIPVDIVFEDKHAVVITDIRLPRVLLAGLVGCALAISGVTMQGLFRNPLVEPGFIGISSGAAFGAVLAISLGLTAIHQAILPLVAFLGAIFAMVLILLVWRVTNSNSIALLLLLGIGMNAFFSSFTNVLIASSSTEQELRGALLWLQGGLEGTTWEQVKIVGPIILIGSIIICLFGRSLNVMLLGDEQAITSGVRLHLVRNSLLTIVALMTGAAVAVSGIISFVGLVVPHMLRLVIGADHRLLLPASMLTGAIFLMMMDLISRMILQPVTLQVGVVSAMVGAPIFIILILRSVRRG</sequence>
<organism evidence="9 10">
    <name type="scientific">Candidatus Pseudogracilibacillus intestinigallinarum</name>
    <dbReference type="NCBI Taxonomy" id="2838742"/>
    <lineage>
        <taxon>Bacteria</taxon>
        <taxon>Bacillati</taxon>
        <taxon>Bacillota</taxon>
        <taxon>Bacilli</taxon>
        <taxon>Bacillales</taxon>
        <taxon>Bacillaceae</taxon>
        <taxon>Pseudogracilibacillus</taxon>
    </lineage>
</organism>
<keyword evidence="3" id="KW-0813">Transport</keyword>
<feature type="transmembrane region" description="Helical" evidence="8">
    <location>
        <begin position="106"/>
        <end position="126"/>
    </location>
</feature>
<dbReference type="Gene3D" id="1.10.3470.10">
    <property type="entry name" value="ABC transporter involved in vitamin B12 uptake, BtuC"/>
    <property type="match status" value="1"/>
</dbReference>
<evidence type="ECO:0000256" key="5">
    <source>
        <dbReference type="ARBA" id="ARBA00022692"/>
    </source>
</evidence>
<keyword evidence="4" id="KW-1003">Cell membrane</keyword>
<feature type="transmembrane region" description="Helical" evidence="8">
    <location>
        <begin position="295"/>
        <end position="318"/>
    </location>
</feature>
<feature type="transmembrane region" description="Helical" evidence="8">
    <location>
        <begin position="324"/>
        <end position="343"/>
    </location>
</feature>
<reference evidence="9" key="1">
    <citation type="journal article" date="2021" name="PeerJ">
        <title>Extensive microbial diversity within the chicken gut microbiome revealed by metagenomics and culture.</title>
        <authorList>
            <person name="Gilroy R."/>
            <person name="Ravi A."/>
            <person name="Getino M."/>
            <person name="Pursley I."/>
            <person name="Horton D.L."/>
            <person name="Alikhan N.F."/>
            <person name="Baker D."/>
            <person name="Gharbi K."/>
            <person name="Hall N."/>
            <person name="Watson M."/>
            <person name="Adriaenssens E.M."/>
            <person name="Foster-Nyarko E."/>
            <person name="Jarju S."/>
            <person name="Secka A."/>
            <person name="Antonio M."/>
            <person name="Oren A."/>
            <person name="Chaudhuri R.R."/>
            <person name="La Ragione R."/>
            <person name="Hildebrand F."/>
            <person name="Pallen M.J."/>
        </authorList>
    </citation>
    <scope>NUCLEOTIDE SEQUENCE</scope>
    <source>
        <strain evidence="9">CHK169-2315</strain>
    </source>
</reference>
<dbReference type="GO" id="GO:0033214">
    <property type="term" value="P:siderophore-iron import into cell"/>
    <property type="evidence" value="ECO:0007669"/>
    <property type="project" value="TreeGrafter"/>
</dbReference>
<keyword evidence="6 8" id="KW-1133">Transmembrane helix</keyword>
<dbReference type="InterPro" id="IPR000522">
    <property type="entry name" value="ABC_transptr_permease_BtuC"/>
</dbReference>
<dbReference type="Pfam" id="PF01032">
    <property type="entry name" value="FecCD"/>
    <property type="match status" value="1"/>
</dbReference>
<dbReference type="PANTHER" id="PTHR30472:SF25">
    <property type="entry name" value="ABC TRANSPORTER PERMEASE PROTEIN MJ0876-RELATED"/>
    <property type="match status" value="1"/>
</dbReference>
<keyword evidence="7 8" id="KW-0472">Membrane</keyword>